<dbReference type="AlphaFoldDB" id="A0A2P2JXN9"/>
<name>A0A2P2JXN9_RHIMU</name>
<reference evidence="1" key="1">
    <citation type="submission" date="2018-02" db="EMBL/GenBank/DDBJ databases">
        <title>Rhizophora mucronata_Transcriptome.</title>
        <authorList>
            <person name="Meera S.P."/>
            <person name="Sreeshan A."/>
            <person name="Augustine A."/>
        </authorList>
    </citation>
    <scope>NUCLEOTIDE SEQUENCE</scope>
    <source>
        <tissue evidence="1">Leaf</tissue>
    </source>
</reference>
<accession>A0A2P2JXN9</accession>
<evidence type="ECO:0000313" key="1">
    <source>
        <dbReference type="EMBL" id="MBW98233.1"/>
    </source>
</evidence>
<protein>
    <submittedName>
        <fullName evidence="1">Uncharacterized protein</fullName>
    </submittedName>
</protein>
<dbReference type="EMBL" id="GGEC01017750">
    <property type="protein sequence ID" value="MBW98233.1"/>
    <property type="molecule type" value="Transcribed_RNA"/>
</dbReference>
<proteinExistence type="predicted"/>
<organism evidence="1">
    <name type="scientific">Rhizophora mucronata</name>
    <name type="common">Asiatic mangrove</name>
    <dbReference type="NCBI Taxonomy" id="61149"/>
    <lineage>
        <taxon>Eukaryota</taxon>
        <taxon>Viridiplantae</taxon>
        <taxon>Streptophyta</taxon>
        <taxon>Embryophyta</taxon>
        <taxon>Tracheophyta</taxon>
        <taxon>Spermatophyta</taxon>
        <taxon>Magnoliopsida</taxon>
        <taxon>eudicotyledons</taxon>
        <taxon>Gunneridae</taxon>
        <taxon>Pentapetalae</taxon>
        <taxon>rosids</taxon>
        <taxon>fabids</taxon>
        <taxon>Malpighiales</taxon>
        <taxon>Rhizophoraceae</taxon>
        <taxon>Rhizophora</taxon>
    </lineage>
</organism>
<sequence length="48" mass="5734">MNKIPFFPFRSIHVIRHTKNQSSHHHCEEIVQQQLELSNSQLKTLHLT</sequence>